<dbReference type="Pfam" id="PF14432">
    <property type="entry name" value="DYW_deaminase"/>
    <property type="match status" value="1"/>
</dbReference>
<dbReference type="InterPro" id="IPR011990">
    <property type="entry name" value="TPR-like_helical_dom_sf"/>
</dbReference>
<dbReference type="GO" id="GO:0003723">
    <property type="term" value="F:RNA binding"/>
    <property type="evidence" value="ECO:0007669"/>
    <property type="project" value="InterPro"/>
</dbReference>
<dbReference type="GO" id="GO:0009451">
    <property type="term" value="P:RNA modification"/>
    <property type="evidence" value="ECO:0007669"/>
    <property type="project" value="InterPro"/>
</dbReference>
<protein>
    <submittedName>
        <fullName evidence="6">Pentatricopeptide repeat (PPR) superfamily protein</fullName>
    </submittedName>
</protein>
<dbReference type="PANTHER" id="PTHR47926:SF388">
    <property type="entry name" value="DYW DOMAIN-CONTAINING PROTEIN"/>
    <property type="match status" value="1"/>
</dbReference>
<keyword evidence="2" id="KW-0677">Repeat</keyword>
<dbReference type="OrthoDB" id="1932290at2759"/>
<dbReference type="FunFam" id="1.25.40.10:FF:000242">
    <property type="entry name" value="Pentatricopeptide repeat-containing protein"/>
    <property type="match status" value="1"/>
</dbReference>
<reference evidence="6 7" key="1">
    <citation type="journal article" date="2018" name="Mol. Plant">
        <title>The genome of Artemisia annua provides insight into the evolution of Asteraceae family and artemisinin biosynthesis.</title>
        <authorList>
            <person name="Shen Q."/>
            <person name="Zhang L."/>
            <person name="Liao Z."/>
            <person name="Wang S."/>
            <person name="Yan T."/>
            <person name="Shi P."/>
            <person name="Liu M."/>
            <person name="Fu X."/>
            <person name="Pan Q."/>
            <person name="Wang Y."/>
            <person name="Lv Z."/>
            <person name="Lu X."/>
            <person name="Zhang F."/>
            <person name="Jiang W."/>
            <person name="Ma Y."/>
            <person name="Chen M."/>
            <person name="Hao X."/>
            <person name="Li L."/>
            <person name="Tang Y."/>
            <person name="Lv G."/>
            <person name="Zhou Y."/>
            <person name="Sun X."/>
            <person name="Brodelius P.E."/>
            <person name="Rose J.K.C."/>
            <person name="Tang K."/>
        </authorList>
    </citation>
    <scope>NUCLEOTIDE SEQUENCE [LARGE SCALE GENOMIC DNA]</scope>
    <source>
        <strain evidence="7">cv. Huhao1</strain>
        <tissue evidence="6">Leaf</tissue>
    </source>
</reference>
<comment type="caution">
    <text evidence="6">The sequence shown here is derived from an EMBL/GenBank/DDBJ whole genome shotgun (WGS) entry which is preliminary data.</text>
</comment>
<sequence>MNTQFDGNFSNDQSYSQPDEKLNEREGLRGTIEELDAFCKERKLKEAVQVLGLLIQNGVSVDVPRFLFFMNQCGEAQALKQAKQVHEFFVSNKVLEMFSKCGCMEDAYSVFDKMPQRNLTTWDTMITGFAENGHGEDAIDMFTEFKKIGLKPDSQMFYGVFTACCVVGDVKEGLLHFESMSKHYNIAPSMEHYKSVVDMLGSVGYLNEALEFIEKMPMEPTVDVWEALMKQCRVYGETELGDRCCELVQLLDPSRLDDQSRAGLIPVKASDIAKEKEKKKLSGYNPLEIKTKVYEYRAGDKSHPEHEKLYSQLRCLKQPMKEVGYVPETKFVLHDIDPESKEEALLSHSERLALSQALLTSSPRAPIRIIKNLRVCVDCHNALKIISKIVGRLIVARDAKRKCFGRLKESSICLSESVTGILRVSANKYYTPKVLINWICEHQTFRGGFLLLRYQLRVPVSCSAFLLPWKGNTA</sequence>
<feature type="region of interest" description="Disordered" evidence="4">
    <location>
        <begin position="1"/>
        <end position="26"/>
    </location>
</feature>
<proteinExistence type="inferred from homology"/>
<dbReference type="PROSITE" id="PS51375">
    <property type="entry name" value="PPR"/>
    <property type="match status" value="1"/>
</dbReference>
<dbReference type="STRING" id="35608.A0A2U1QGS3"/>
<keyword evidence="7" id="KW-1185">Reference proteome</keyword>
<dbReference type="EMBL" id="PKPP01000139">
    <property type="protein sequence ID" value="PWA97178.1"/>
    <property type="molecule type" value="Genomic_DNA"/>
</dbReference>
<dbReference type="InterPro" id="IPR032867">
    <property type="entry name" value="DYW_dom"/>
</dbReference>
<feature type="domain" description="DYW" evidence="5">
    <location>
        <begin position="324"/>
        <end position="401"/>
    </location>
</feature>
<evidence type="ECO:0000256" key="2">
    <source>
        <dbReference type="ARBA" id="ARBA00022737"/>
    </source>
</evidence>
<comment type="similarity">
    <text evidence="1">Belongs to the PPR family. PCMP-H subfamily.</text>
</comment>
<feature type="compositionally biased region" description="Polar residues" evidence="4">
    <location>
        <begin position="1"/>
        <end position="17"/>
    </location>
</feature>
<dbReference type="Gene3D" id="1.25.40.10">
    <property type="entry name" value="Tetratricopeptide repeat domain"/>
    <property type="match status" value="1"/>
</dbReference>
<organism evidence="6 7">
    <name type="scientific">Artemisia annua</name>
    <name type="common">Sweet wormwood</name>
    <dbReference type="NCBI Taxonomy" id="35608"/>
    <lineage>
        <taxon>Eukaryota</taxon>
        <taxon>Viridiplantae</taxon>
        <taxon>Streptophyta</taxon>
        <taxon>Embryophyta</taxon>
        <taxon>Tracheophyta</taxon>
        <taxon>Spermatophyta</taxon>
        <taxon>Magnoliopsida</taxon>
        <taxon>eudicotyledons</taxon>
        <taxon>Gunneridae</taxon>
        <taxon>Pentapetalae</taxon>
        <taxon>asterids</taxon>
        <taxon>campanulids</taxon>
        <taxon>Asterales</taxon>
        <taxon>Asteraceae</taxon>
        <taxon>Asteroideae</taxon>
        <taxon>Anthemideae</taxon>
        <taxon>Artemisiinae</taxon>
        <taxon>Artemisia</taxon>
    </lineage>
</organism>
<gene>
    <name evidence="6" type="ORF">CTI12_AA031490</name>
</gene>
<dbReference type="InterPro" id="IPR046960">
    <property type="entry name" value="PPR_At4g14850-like_plant"/>
</dbReference>
<dbReference type="PANTHER" id="PTHR47926">
    <property type="entry name" value="PENTATRICOPEPTIDE REPEAT-CONTAINING PROTEIN"/>
    <property type="match status" value="1"/>
</dbReference>
<dbReference type="InterPro" id="IPR002885">
    <property type="entry name" value="PPR_rpt"/>
</dbReference>
<name>A0A2U1QGS3_ARTAN</name>
<dbReference type="Pfam" id="PF13041">
    <property type="entry name" value="PPR_2"/>
    <property type="match status" value="1"/>
</dbReference>
<accession>A0A2U1QGS3</accession>
<dbReference type="Proteomes" id="UP000245207">
    <property type="component" value="Unassembled WGS sequence"/>
</dbReference>
<evidence type="ECO:0000256" key="4">
    <source>
        <dbReference type="SAM" id="MobiDB-lite"/>
    </source>
</evidence>
<evidence type="ECO:0000259" key="5">
    <source>
        <dbReference type="Pfam" id="PF14432"/>
    </source>
</evidence>
<dbReference type="AlphaFoldDB" id="A0A2U1QGS3"/>
<dbReference type="NCBIfam" id="TIGR00756">
    <property type="entry name" value="PPR"/>
    <property type="match status" value="1"/>
</dbReference>
<evidence type="ECO:0000313" key="7">
    <source>
        <dbReference type="Proteomes" id="UP000245207"/>
    </source>
</evidence>
<evidence type="ECO:0000313" key="6">
    <source>
        <dbReference type="EMBL" id="PWA97178.1"/>
    </source>
</evidence>
<evidence type="ECO:0000256" key="1">
    <source>
        <dbReference type="ARBA" id="ARBA00006643"/>
    </source>
</evidence>
<evidence type="ECO:0000256" key="3">
    <source>
        <dbReference type="PROSITE-ProRule" id="PRU00708"/>
    </source>
</evidence>
<dbReference type="GO" id="GO:0008270">
    <property type="term" value="F:zinc ion binding"/>
    <property type="evidence" value="ECO:0007669"/>
    <property type="project" value="InterPro"/>
</dbReference>
<dbReference type="Pfam" id="PF01535">
    <property type="entry name" value="PPR"/>
    <property type="match status" value="2"/>
</dbReference>
<feature type="repeat" description="PPR" evidence="3">
    <location>
        <begin position="118"/>
        <end position="152"/>
    </location>
</feature>